<organism evidence="2 3">
    <name type="scientific">Trachymyrmex cornetzi</name>
    <dbReference type="NCBI Taxonomy" id="471704"/>
    <lineage>
        <taxon>Eukaryota</taxon>
        <taxon>Metazoa</taxon>
        <taxon>Ecdysozoa</taxon>
        <taxon>Arthropoda</taxon>
        <taxon>Hexapoda</taxon>
        <taxon>Insecta</taxon>
        <taxon>Pterygota</taxon>
        <taxon>Neoptera</taxon>
        <taxon>Endopterygota</taxon>
        <taxon>Hymenoptera</taxon>
        <taxon>Apocrita</taxon>
        <taxon>Aculeata</taxon>
        <taxon>Formicoidea</taxon>
        <taxon>Formicidae</taxon>
        <taxon>Myrmicinae</taxon>
        <taxon>Trachymyrmex</taxon>
    </lineage>
</organism>
<reference evidence="2 3" key="1">
    <citation type="submission" date="2015-09" db="EMBL/GenBank/DDBJ databases">
        <title>Trachymyrmex cornetzi WGS genome.</title>
        <authorList>
            <person name="Nygaard S."/>
            <person name="Hu H."/>
            <person name="Boomsma J."/>
            <person name="Zhang G."/>
        </authorList>
    </citation>
    <scope>NUCLEOTIDE SEQUENCE [LARGE SCALE GENOMIC DNA]</scope>
    <source>
        <strain evidence="2">Tcor2-1</strain>
        <tissue evidence="2">Whole body</tissue>
    </source>
</reference>
<dbReference type="AlphaFoldDB" id="A0A151J2Z2"/>
<evidence type="ECO:0000313" key="2">
    <source>
        <dbReference type="EMBL" id="KYN16707.1"/>
    </source>
</evidence>
<protein>
    <submittedName>
        <fullName evidence="2">Uncharacterized protein</fullName>
    </submittedName>
</protein>
<dbReference type="EMBL" id="KQ980313">
    <property type="protein sequence ID" value="KYN16707.1"/>
    <property type="molecule type" value="Genomic_DNA"/>
</dbReference>
<name>A0A151J2Z2_9HYME</name>
<feature type="region of interest" description="Disordered" evidence="1">
    <location>
        <begin position="63"/>
        <end position="82"/>
    </location>
</feature>
<dbReference type="Proteomes" id="UP000078492">
    <property type="component" value="Unassembled WGS sequence"/>
</dbReference>
<evidence type="ECO:0000313" key="3">
    <source>
        <dbReference type="Proteomes" id="UP000078492"/>
    </source>
</evidence>
<evidence type="ECO:0000256" key="1">
    <source>
        <dbReference type="SAM" id="MobiDB-lite"/>
    </source>
</evidence>
<keyword evidence="3" id="KW-1185">Reference proteome</keyword>
<proteinExistence type="predicted"/>
<accession>A0A151J2Z2</accession>
<gene>
    <name evidence="2" type="ORF">ALC57_11025</name>
</gene>
<sequence>MCAIYDVCNRSPPNRETAKKNCNFLAIYRMNHLRPATRITPTVLEMKKMFHMKMERFQRDGTQFDTAQLDTSHSQRLRLQSS</sequence>